<dbReference type="PANTHER" id="PTHR30308">
    <property type="entry name" value="TMRNA-BINDING COMPONENT OF TRANS-TRANSLATION TAGGING COMPLEX"/>
    <property type="match status" value="1"/>
</dbReference>
<dbReference type="InterPro" id="IPR000037">
    <property type="entry name" value="SsrA-bd_prot"/>
</dbReference>
<evidence type="ECO:0000256" key="3">
    <source>
        <dbReference type="HAMAP-Rule" id="MF_00023"/>
    </source>
</evidence>
<keyword evidence="1 3" id="KW-0963">Cytoplasm</keyword>
<dbReference type="SUPFAM" id="SSF74982">
    <property type="entry name" value="Small protein B (SmpB)"/>
    <property type="match status" value="1"/>
</dbReference>
<sequence>MAKKNSKKSKSTSTTIALNKKAKHEYKFLEKIEAGLVLQGWEVKSLREGKVNLTDCYVIIQRDEAYLVACNITPLSVASTHVICEPMRPRKLLLHRRELDRLIGQVERSGHTLVPVALYWSKSNVKLEVALAQGKQLHDKRQDSKERDWQREKSRVMKGSLR</sequence>
<dbReference type="NCBIfam" id="NF003843">
    <property type="entry name" value="PRK05422.1"/>
    <property type="match status" value="1"/>
</dbReference>
<proteinExistence type="inferred from homology"/>
<comment type="similarity">
    <text evidence="3">Belongs to the SmpB family.</text>
</comment>
<feature type="compositionally biased region" description="Basic and acidic residues" evidence="4">
    <location>
        <begin position="138"/>
        <end position="155"/>
    </location>
</feature>
<evidence type="ECO:0000313" key="6">
    <source>
        <dbReference type="Proteomes" id="UP000501602"/>
    </source>
</evidence>
<protein>
    <recommendedName>
        <fullName evidence="3">SsrA-binding protein</fullName>
    </recommendedName>
    <alternativeName>
        <fullName evidence="3">Small protein B</fullName>
    </alternativeName>
</protein>
<feature type="region of interest" description="Disordered" evidence="4">
    <location>
        <begin position="138"/>
        <end position="162"/>
    </location>
</feature>
<dbReference type="HAMAP" id="MF_00023">
    <property type="entry name" value="SmpB"/>
    <property type="match status" value="1"/>
</dbReference>
<dbReference type="GO" id="GO:0070929">
    <property type="term" value="P:trans-translation"/>
    <property type="evidence" value="ECO:0007669"/>
    <property type="project" value="UniProtKB-UniRule"/>
</dbReference>
<name>A0A6H1UA20_9GAMM</name>
<dbReference type="InterPro" id="IPR023620">
    <property type="entry name" value="SmpB"/>
</dbReference>
<dbReference type="Pfam" id="PF01668">
    <property type="entry name" value="SmpB"/>
    <property type="match status" value="1"/>
</dbReference>
<dbReference type="AlphaFoldDB" id="A0A6H1UA20"/>
<organism evidence="5 6">
    <name type="scientific">Ferrimonas lipolytica</name>
    <dbReference type="NCBI Taxonomy" id="2724191"/>
    <lineage>
        <taxon>Bacteria</taxon>
        <taxon>Pseudomonadati</taxon>
        <taxon>Pseudomonadota</taxon>
        <taxon>Gammaproteobacteria</taxon>
        <taxon>Alteromonadales</taxon>
        <taxon>Ferrimonadaceae</taxon>
        <taxon>Ferrimonas</taxon>
    </lineage>
</organism>
<dbReference type="EMBL" id="CP051180">
    <property type="protein sequence ID" value="QIZ75897.1"/>
    <property type="molecule type" value="Genomic_DNA"/>
</dbReference>
<dbReference type="CDD" id="cd09294">
    <property type="entry name" value="SmpB"/>
    <property type="match status" value="1"/>
</dbReference>
<evidence type="ECO:0000256" key="1">
    <source>
        <dbReference type="ARBA" id="ARBA00022490"/>
    </source>
</evidence>
<dbReference type="NCBIfam" id="TIGR00086">
    <property type="entry name" value="smpB"/>
    <property type="match status" value="1"/>
</dbReference>
<keyword evidence="2 3" id="KW-0694">RNA-binding</keyword>
<evidence type="ECO:0000256" key="2">
    <source>
        <dbReference type="ARBA" id="ARBA00022884"/>
    </source>
</evidence>
<accession>A0A6H1UA20</accession>
<dbReference type="RefSeq" id="WP_168659158.1">
    <property type="nucleotide sequence ID" value="NZ_CP051180.1"/>
</dbReference>
<dbReference type="GO" id="GO:0005829">
    <property type="term" value="C:cytosol"/>
    <property type="evidence" value="ECO:0007669"/>
    <property type="project" value="TreeGrafter"/>
</dbReference>
<evidence type="ECO:0000256" key="4">
    <source>
        <dbReference type="SAM" id="MobiDB-lite"/>
    </source>
</evidence>
<dbReference type="PANTHER" id="PTHR30308:SF2">
    <property type="entry name" value="SSRA-BINDING PROTEIN"/>
    <property type="match status" value="1"/>
</dbReference>
<dbReference type="PROSITE" id="PS01317">
    <property type="entry name" value="SSRP"/>
    <property type="match status" value="1"/>
</dbReference>
<gene>
    <name evidence="3 5" type="primary">smpB</name>
    <name evidence="5" type="ORF">HER31_02770</name>
</gene>
<comment type="subcellular location">
    <subcellularLocation>
        <location evidence="3">Cytoplasm</location>
    </subcellularLocation>
    <text evidence="3">The tmRNA-SmpB complex associates with stalled 70S ribosomes.</text>
</comment>
<dbReference type="GO" id="GO:0003723">
    <property type="term" value="F:RNA binding"/>
    <property type="evidence" value="ECO:0007669"/>
    <property type="project" value="UniProtKB-UniRule"/>
</dbReference>
<dbReference type="InterPro" id="IPR020081">
    <property type="entry name" value="SsrA-bd_prot_CS"/>
</dbReference>
<reference evidence="5 6" key="1">
    <citation type="submission" date="2020-04" db="EMBL/GenBank/DDBJ databases">
        <title>Ferrimonas sp. S7 isolated from sea water.</title>
        <authorList>
            <person name="Bae S.S."/>
            <person name="Baek K."/>
        </authorList>
    </citation>
    <scope>NUCLEOTIDE SEQUENCE [LARGE SCALE GENOMIC DNA]</scope>
    <source>
        <strain evidence="5 6">S7</strain>
    </source>
</reference>
<dbReference type="Proteomes" id="UP000501602">
    <property type="component" value="Chromosome"/>
</dbReference>
<dbReference type="Gene3D" id="2.40.280.10">
    <property type="match status" value="1"/>
</dbReference>
<evidence type="ECO:0000313" key="5">
    <source>
        <dbReference type="EMBL" id="QIZ75897.1"/>
    </source>
</evidence>
<dbReference type="KEGG" id="fes:HER31_02770"/>
<dbReference type="GO" id="GO:0070930">
    <property type="term" value="P:trans-translation-dependent protein tagging"/>
    <property type="evidence" value="ECO:0007669"/>
    <property type="project" value="TreeGrafter"/>
</dbReference>
<keyword evidence="6" id="KW-1185">Reference proteome</keyword>
<comment type="function">
    <text evidence="3">Required for rescue of stalled ribosomes mediated by trans-translation. Binds to transfer-messenger RNA (tmRNA), required for stable association of tmRNA with ribosomes. tmRNA and SmpB together mimic tRNA shape, replacing the anticodon stem-loop with SmpB. tmRNA is encoded by the ssrA gene; the 2 termini fold to resemble tRNA(Ala) and it encodes a 'tag peptide', a short internal open reading frame. During trans-translation Ala-aminoacylated tmRNA acts like a tRNA, entering the A-site of stalled ribosomes, displacing the stalled mRNA. The ribosome then switches to translate the ORF on the tmRNA; the nascent peptide is terminated with the 'tag peptide' encoded by the tmRNA and targeted for degradation. The ribosome is freed to recommence translation, which seems to be the essential function of trans-translation.</text>
</comment>